<dbReference type="PANTHER" id="PTHR20883">
    <property type="entry name" value="PHYTANOYL-COA DIOXYGENASE DOMAIN CONTAINING 1"/>
    <property type="match status" value="1"/>
</dbReference>
<keyword evidence="3" id="KW-0479">Metal-binding</keyword>
<name>A0A093VH78_TALMA</name>
<dbReference type="HOGENOM" id="CLU_047725_3_0_1"/>
<dbReference type="Pfam" id="PF05721">
    <property type="entry name" value="PhyH"/>
    <property type="match status" value="1"/>
</dbReference>
<reference evidence="5" key="1">
    <citation type="journal article" date="2014" name="PLoS Genet.">
        <title>Signature Gene Expression Reveals Novel Clues to the Molecular Mechanisms of Dimorphic Transition in Penicillium marneffei.</title>
        <authorList>
            <person name="Yang E."/>
            <person name="Wang G."/>
            <person name="Cai J."/>
            <person name="Woo P.C."/>
            <person name="Lau S.K."/>
            <person name="Yuen K.-Y."/>
            <person name="Chow W.-N."/>
            <person name="Lin X."/>
        </authorList>
    </citation>
    <scope>NUCLEOTIDE SEQUENCE [LARGE SCALE GENOMIC DNA]</scope>
    <source>
        <strain evidence="5">PM1</strain>
    </source>
</reference>
<comment type="cofactor">
    <cofactor evidence="1">
        <name>Fe cation</name>
        <dbReference type="ChEBI" id="CHEBI:24875"/>
    </cofactor>
</comment>
<evidence type="ECO:0000256" key="1">
    <source>
        <dbReference type="ARBA" id="ARBA00001962"/>
    </source>
</evidence>
<accession>A0A093VH78</accession>
<dbReference type="AlphaFoldDB" id="A0A093VH78"/>
<comment type="caution">
    <text evidence="5">The sequence shown here is derived from an EMBL/GenBank/DDBJ whole genome shotgun (WGS) entry which is preliminary data.</text>
</comment>
<dbReference type="PANTHER" id="PTHR20883:SF15">
    <property type="entry name" value="PHYTANOYL-COA DIOXYGENASE DOMAIN-CONTAINING PROTEIN 1"/>
    <property type="match status" value="1"/>
</dbReference>
<protein>
    <recommendedName>
        <fullName evidence="6">Phytanoyl-CoA dioxygenase</fullName>
    </recommendedName>
</protein>
<gene>
    <name evidence="5" type="ORF">GQ26_0090290</name>
</gene>
<dbReference type="eggNOG" id="KOG3012">
    <property type="taxonomic scope" value="Eukaryota"/>
</dbReference>
<dbReference type="InterPro" id="IPR008775">
    <property type="entry name" value="Phytyl_CoA_dOase-like"/>
</dbReference>
<evidence type="ECO:0000256" key="4">
    <source>
        <dbReference type="ARBA" id="ARBA00023004"/>
    </source>
</evidence>
<sequence length="294" mass="33442">MPEIDFFLNLLNLEHLPPLPEDPVKRADIESVLQNGYVALDNLLTEEDVQSLREEVDRMTGENPRTGRHMFEGRDTVRIYSLLNKSRKFDKCCLFDRVLALNEYFLMKGYTISATSTIQINPGEKPQLFHHDDGYTYLPRPRPPMGVAIMIAIDDFTAENGATLMVPGSHLWDSKRRPTMEEAVPMVGKAGTVFYFLGTTWHCGGSNMTNKPRRAATIQYCQPYIRAVENQFLAVDPRRLSEIPDDIVKMMGYGLQKPFIGYVDGLDPLKGARRMVDWLQQPLDMQPPAFATIV</sequence>
<proteinExistence type="inferred from homology"/>
<evidence type="ECO:0000313" key="5">
    <source>
        <dbReference type="EMBL" id="KFX49354.1"/>
    </source>
</evidence>
<comment type="similarity">
    <text evidence="2">Belongs to the PhyH family.</text>
</comment>
<evidence type="ECO:0008006" key="6">
    <source>
        <dbReference type="Google" id="ProtNLM"/>
    </source>
</evidence>
<keyword evidence="4" id="KW-0408">Iron</keyword>
<dbReference type="EMBL" id="JPOX01000009">
    <property type="protein sequence ID" value="KFX49354.1"/>
    <property type="molecule type" value="Genomic_DNA"/>
</dbReference>
<dbReference type="SUPFAM" id="SSF51197">
    <property type="entry name" value="Clavaminate synthase-like"/>
    <property type="match status" value="1"/>
</dbReference>
<organism evidence="5">
    <name type="scientific">Talaromyces marneffei PM1</name>
    <dbReference type="NCBI Taxonomy" id="1077442"/>
    <lineage>
        <taxon>Eukaryota</taxon>
        <taxon>Fungi</taxon>
        <taxon>Dikarya</taxon>
        <taxon>Ascomycota</taxon>
        <taxon>Pezizomycotina</taxon>
        <taxon>Eurotiomycetes</taxon>
        <taxon>Eurotiomycetidae</taxon>
        <taxon>Eurotiales</taxon>
        <taxon>Trichocomaceae</taxon>
        <taxon>Talaromyces</taxon>
        <taxon>Talaromyces sect. Talaromyces</taxon>
    </lineage>
</organism>
<evidence type="ECO:0000256" key="2">
    <source>
        <dbReference type="ARBA" id="ARBA00005830"/>
    </source>
</evidence>
<evidence type="ECO:0000256" key="3">
    <source>
        <dbReference type="ARBA" id="ARBA00022723"/>
    </source>
</evidence>
<dbReference type="GO" id="GO:0046872">
    <property type="term" value="F:metal ion binding"/>
    <property type="evidence" value="ECO:0007669"/>
    <property type="project" value="UniProtKB-KW"/>
</dbReference>
<dbReference type="Gene3D" id="2.60.120.620">
    <property type="entry name" value="q2cbj1_9rhob like domain"/>
    <property type="match status" value="1"/>
</dbReference>